<feature type="domain" description="Calcineurin-like phosphoesterase" evidence="3">
    <location>
        <begin position="4"/>
        <end position="142"/>
    </location>
</feature>
<name>A0AAE7NVL9_9BRAD</name>
<organism evidence="4 5">
    <name type="scientific">Bradyrhizobium arachidis</name>
    <dbReference type="NCBI Taxonomy" id="858423"/>
    <lineage>
        <taxon>Bacteria</taxon>
        <taxon>Pseudomonadati</taxon>
        <taxon>Pseudomonadota</taxon>
        <taxon>Alphaproteobacteria</taxon>
        <taxon>Hyphomicrobiales</taxon>
        <taxon>Nitrobacteraceae</taxon>
        <taxon>Bradyrhizobium</taxon>
    </lineage>
</organism>
<dbReference type="EC" id="3.1.4.-" evidence="2"/>
<protein>
    <recommendedName>
        <fullName evidence="2">Phosphoesterase</fullName>
        <ecNumber evidence="2">3.1.4.-</ecNumber>
    </recommendedName>
</protein>
<dbReference type="KEGG" id="barh:WN72_35770"/>
<dbReference type="RefSeq" id="WP_092221079.1">
    <property type="nucleotide sequence ID" value="NZ_CP030050.1"/>
</dbReference>
<evidence type="ECO:0000313" key="5">
    <source>
        <dbReference type="Proteomes" id="UP000594015"/>
    </source>
</evidence>
<evidence type="ECO:0000256" key="1">
    <source>
        <dbReference type="ARBA" id="ARBA00008950"/>
    </source>
</evidence>
<dbReference type="AlphaFoldDB" id="A0AAE7NVL9"/>
<dbReference type="Pfam" id="PF12850">
    <property type="entry name" value="Metallophos_2"/>
    <property type="match status" value="1"/>
</dbReference>
<dbReference type="Proteomes" id="UP000594015">
    <property type="component" value="Chromosome"/>
</dbReference>
<evidence type="ECO:0000259" key="3">
    <source>
        <dbReference type="Pfam" id="PF12850"/>
    </source>
</evidence>
<dbReference type="Gene3D" id="3.60.21.10">
    <property type="match status" value="1"/>
</dbReference>
<reference evidence="4 5" key="1">
    <citation type="submission" date="2018-06" db="EMBL/GenBank/DDBJ databases">
        <title>Comparative genomics of Bradyrhizobium nodulating Arachidis hypogaea.</title>
        <authorList>
            <person name="Li Y."/>
        </authorList>
    </citation>
    <scope>NUCLEOTIDE SEQUENCE [LARGE SCALE GENOMIC DNA]</scope>
    <source>
        <strain evidence="4 5">CCBAU 051107</strain>
    </source>
</reference>
<dbReference type="EMBL" id="CP030050">
    <property type="protein sequence ID" value="QOZ71075.1"/>
    <property type="molecule type" value="Genomic_DNA"/>
</dbReference>
<dbReference type="GO" id="GO:0016787">
    <property type="term" value="F:hydrolase activity"/>
    <property type="evidence" value="ECO:0007669"/>
    <property type="project" value="UniProtKB-UniRule"/>
</dbReference>
<dbReference type="InterPro" id="IPR029052">
    <property type="entry name" value="Metallo-depent_PP-like"/>
</dbReference>
<accession>A0AAE7NVL9</accession>
<dbReference type="SUPFAM" id="SSF56300">
    <property type="entry name" value="Metallo-dependent phosphatases"/>
    <property type="match status" value="1"/>
</dbReference>
<proteinExistence type="inferred from homology"/>
<comment type="similarity">
    <text evidence="1 2">Belongs to the metallophosphoesterase superfamily. YfcE family.</text>
</comment>
<dbReference type="NCBIfam" id="TIGR00040">
    <property type="entry name" value="yfcE"/>
    <property type="match status" value="1"/>
</dbReference>
<dbReference type="PANTHER" id="PTHR11124">
    <property type="entry name" value="VACUOLAR SORTING PROTEIN VPS29"/>
    <property type="match status" value="1"/>
</dbReference>
<dbReference type="InterPro" id="IPR024654">
    <property type="entry name" value="Calcineurin-like_PHP_lpxH"/>
</dbReference>
<dbReference type="InterPro" id="IPR000979">
    <property type="entry name" value="Phosphodiesterase_MJ0936/Vps29"/>
</dbReference>
<evidence type="ECO:0000313" key="4">
    <source>
        <dbReference type="EMBL" id="QOZ71075.1"/>
    </source>
</evidence>
<gene>
    <name evidence="4" type="ORF">WN72_35770</name>
</gene>
<sequence length="157" mass="16916">MAFRIGIISDTHGLLRPEAVGRLAGVDHIVHAGDIGKSDIVNALHSIAPVTAIKGNVDKGEWAAKYADTEIVRLAGMSLYVLHDLKALQIDPAARGIDIVVSGHTHVPKVETVEGVLYLNPGSAGRRRFKLPITLATIEITSDGPRPEVHDLLRLER</sequence>
<comment type="cofactor">
    <cofactor evidence="2">
        <name>a divalent metal cation</name>
        <dbReference type="ChEBI" id="CHEBI:60240"/>
    </cofactor>
</comment>
<evidence type="ECO:0000256" key="2">
    <source>
        <dbReference type="RuleBase" id="RU362039"/>
    </source>
</evidence>
<dbReference type="GO" id="GO:0046872">
    <property type="term" value="F:metal ion binding"/>
    <property type="evidence" value="ECO:0007669"/>
    <property type="project" value="UniProtKB-KW"/>
</dbReference>
<keyword evidence="2" id="KW-0479">Metal-binding</keyword>